<dbReference type="Proteomes" id="UP001149140">
    <property type="component" value="Unassembled WGS sequence"/>
</dbReference>
<dbReference type="RefSeq" id="WP_270039060.1">
    <property type="nucleotide sequence ID" value="NZ_JAPDOD010000005.1"/>
</dbReference>
<evidence type="ECO:0008006" key="5">
    <source>
        <dbReference type="Google" id="ProtNLM"/>
    </source>
</evidence>
<evidence type="ECO:0000313" key="4">
    <source>
        <dbReference type="Proteomes" id="UP001149140"/>
    </source>
</evidence>
<dbReference type="AlphaFoldDB" id="A0A9X3MR06"/>
<dbReference type="Gene3D" id="3.30.505.20">
    <property type="match status" value="2"/>
</dbReference>
<feature type="compositionally biased region" description="Gly residues" evidence="1">
    <location>
        <begin position="116"/>
        <end position="127"/>
    </location>
</feature>
<sequence>MISSIRKTAVTAAALGALGLGGAAIAGAAGNTASPASGTNAAKPDRPQREALSSDVAAKVKAAALAKVPGATVLRTEAGGPYNSAYHAHIKTSSGTLQVVLVNASFEATAVQADQGRGGGKGHGGGRGGHREETALTGATKQRVEDAVLAKYPGATIVRTETNTDSSAPYESHIKTTDGKELEVTVDKDFKIVDAREHPAHP</sequence>
<feature type="region of interest" description="Disordered" evidence="1">
    <location>
        <begin position="114"/>
        <end position="138"/>
    </location>
</feature>
<keyword evidence="4" id="KW-1185">Reference proteome</keyword>
<comment type="caution">
    <text evidence="3">The sequence shown here is derived from an EMBL/GenBank/DDBJ whole genome shotgun (WGS) entry which is preliminary data.</text>
</comment>
<protein>
    <recommendedName>
        <fullName evidence="5">PepSY domain-containing protein</fullName>
    </recommendedName>
</protein>
<organism evidence="3 4">
    <name type="scientific">Solirubrobacter ginsenosidimutans</name>
    <dbReference type="NCBI Taxonomy" id="490573"/>
    <lineage>
        <taxon>Bacteria</taxon>
        <taxon>Bacillati</taxon>
        <taxon>Actinomycetota</taxon>
        <taxon>Thermoleophilia</taxon>
        <taxon>Solirubrobacterales</taxon>
        <taxon>Solirubrobacteraceae</taxon>
        <taxon>Solirubrobacter</taxon>
    </lineage>
</organism>
<gene>
    <name evidence="3" type="ORF">OM076_08425</name>
</gene>
<dbReference type="EMBL" id="JAPDOD010000005">
    <property type="protein sequence ID" value="MDA0160286.1"/>
    <property type="molecule type" value="Genomic_DNA"/>
</dbReference>
<feature type="chain" id="PRO_5040781326" description="PepSY domain-containing protein" evidence="2">
    <location>
        <begin position="29"/>
        <end position="202"/>
    </location>
</feature>
<accession>A0A9X3MR06</accession>
<evidence type="ECO:0000313" key="3">
    <source>
        <dbReference type="EMBL" id="MDA0160286.1"/>
    </source>
</evidence>
<evidence type="ECO:0000256" key="1">
    <source>
        <dbReference type="SAM" id="MobiDB-lite"/>
    </source>
</evidence>
<keyword evidence="2" id="KW-0732">Signal</keyword>
<name>A0A9X3MR06_9ACTN</name>
<reference evidence="3" key="1">
    <citation type="submission" date="2022-10" db="EMBL/GenBank/DDBJ databases">
        <title>The WGS of Solirubrobacter ginsenosidimutans DSM 21036.</title>
        <authorList>
            <person name="Jiang Z."/>
        </authorList>
    </citation>
    <scope>NUCLEOTIDE SEQUENCE</scope>
    <source>
        <strain evidence="3">DSM 21036</strain>
    </source>
</reference>
<feature type="signal peptide" evidence="2">
    <location>
        <begin position="1"/>
        <end position="28"/>
    </location>
</feature>
<evidence type="ECO:0000256" key="2">
    <source>
        <dbReference type="SAM" id="SignalP"/>
    </source>
</evidence>
<proteinExistence type="predicted"/>